<comment type="similarity">
    <text evidence="1">Belongs to the Gfo/Idh/MocA family.</text>
</comment>
<proteinExistence type="inferred from homology"/>
<dbReference type="PANTHER" id="PTHR43818">
    <property type="entry name" value="BCDNA.GH03377"/>
    <property type="match status" value="1"/>
</dbReference>
<keyword evidence="6" id="KW-1185">Reference proteome</keyword>
<dbReference type="GO" id="GO:0000166">
    <property type="term" value="F:nucleotide binding"/>
    <property type="evidence" value="ECO:0007669"/>
    <property type="project" value="InterPro"/>
</dbReference>
<dbReference type="InterPro" id="IPR050463">
    <property type="entry name" value="Gfo/Idh/MocA_oxidrdct_glycsds"/>
</dbReference>
<dbReference type="AlphaFoldDB" id="A0A916NHL5"/>
<keyword evidence="2 5" id="KW-0560">Oxidoreductase</keyword>
<evidence type="ECO:0000256" key="2">
    <source>
        <dbReference type="ARBA" id="ARBA00023002"/>
    </source>
</evidence>
<gene>
    <name evidence="5" type="primary">yteT_3</name>
    <name evidence="5" type="ORF">PAESOLCIP111_01308</name>
</gene>
<dbReference type="EC" id="1.-.-.-" evidence="5"/>
<evidence type="ECO:0000256" key="1">
    <source>
        <dbReference type="ARBA" id="ARBA00010928"/>
    </source>
</evidence>
<dbReference type="Pfam" id="PF01408">
    <property type="entry name" value="GFO_IDH_MocA"/>
    <property type="match status" value="1"/>
</dbReference>
<dbReference type="EMBL" id="CAJVAS010000004">
    <property type="protein sequence ID" value="CAG7610927.1"/>
    <property type="molecule type" value="Genomic_DNA"/>
</dbReference>
<evidence type="ECO:0000259" key="3">
    <source>
        <dbReference type="Pfam" id="PF01408"/>
    </source>
</evidence>
<feature type="domain" description="Gfo/Idh/MocA-like oxidoreductase C-terminal" evidence="4">
    <location>
        <begin position="137"/>
        <end position="372"/>
    </location>
</feature>
<reference evidence="5" key="1">
    <citation type="submission" date="2021-06" db="EMBL/GenBank/DDBJ databases">
        <authorList>
            <person name="Criscuolo A."/>
        </authorList>
    </citation>
    <scope>NUCLEOTIDE SEQUENCE</scope>
    <source>
        <strain evidence="5">CIP111600</strain>
    </source>
</reference>
<dbReference type="GO" id="GO:0016491">
    <property type="term" value="F:oxidoreductase activity"/>
    <property type="evidence" value="ECO:0007669"/>
    <property type="project" value="UniProtKB-KW"/>
</dbReference>
<protein>
    <submittedName>
        <fullName evidence="5">Oxidoreductase YteT</fullName>
        <ecNumber evidence="5">1.-.-.-</ecNumber>
    </submittedName>
</protein>
<dbReference type="Proteomes" id="UP000693672">
    <property type="component" value="Unassembled WGS sequence"/>
</dbReference>
<dbReference type="RefSeq" id="WP_218091121.1">
    <property type="nucleotide sequence ID" value="NZ_CAJVAS010000004.1"/>
</dbReference>
<dbReference type="InterPro" id="IPR004104">
    <property type="entry name" value="Gfo/Idh/MocA-like_OxRdtase_C"/>
</dbReference>
<evidence type="ECO:0000313" key="6">
    <source>
        <dbReference type="Proteomes" id="UP000693672"/>
    </source>
</evidence>
<comment type="caution">
    <text evidence="5">The sequence shown here is derived from an EMBL/GenBank/DDBJ whole genome shotgun (WGS) entry which is preliminary data.</text>
</comment>
<sequence>MEPIRIGVIGLGWRAGVLTKYWHQPEGRSVVVAGADVDPGRLDKFRSKINPEADVTLDYKELLERQDIDAIVIMSPDRCHEEHAVAALQAGKHVYCEKPLAISVEGCDRILDAWTRSGKKLMMGFNMRYMNMYRTMKEIIDSGEIGEVKAIWVRHFVGLGSDYYYHSWHGSSRNTTSLLLQKGSHDIDIIHWLAGRYTRRVSAFGGVDYFGGDKPNDLTCPACAEKARCPEARFGPLTQCAFREEVDVEDNSMLIMELEGGIKASYMQCHFTPDYQRNYTIIGTEGRIENSEPENRVYVKSRRSGTWRDLSDRIYEIKAAQGSHNGADPKICGDFIDMIVHGTEPIASPGDGRMSVAVGCAAAESMRSGGRVVAIKPLHERVPTQAL</sequence>
<dbReference type="Pfam" id="PF02894">
    <property type="entry name" value="GFO_IDH_MocA_C"/>
    <property type="match status" value="1"/>
</dbReference>
<name>A0A916NHL5_9BACL</name>
<evidence type="ECO:0000259" key="4">
    <source>
        <dbReference type="Pfam" id="PF02894"/>
    </source>
</evidence>
<dbReference type="InterPro" id="IPR000683">
    <property type="entry name" value="Gfo/Idh/MocA-like_OxRdtase_N"/>
</dbReference>
<evidence type="ECO:0000313" key="5">
    <source>
        <dbReference type="EMBL" id="CAG7610927.1"/>
    </source>
</evidence>
<accession>A0A916NHL5</accession>
<feature type="domain" description="Gfo/Idh/MocA-like oxidoreductase N-terminal" evidence="3">
    <location>
        <begin position="4"/>
        <end position="125"/>
    </location>
</feature>
<organism evidence="5 6">
    <name type="scientific">Paenibacillus solanacearum</name>
    <dbReference type="NCBI Taxonomy" id="2048548"/>
    <lineage>
        <taxon>Bacteria</taxon>
        <taxon>Bacillati</taxon>
        <taxon>Bacillota</taxon>
        <taxon>Bacilli</taxon>
        <taxon>Bacillales</taxon>
        <taxon>Paenibacillaceae</taxon>
        <taxon>Paenibacillus</taxon>
    </lineage>
</organism>
<dbReference type="PANTHER" id="PTHR43818:SF11">
    <property type="entry name" value="BCDNA.GH03377"/>
    <property type="match status" value="1"/>
</dbReference>